<reference evidence="2 3" key="2">
    <citation type="submission" date="2016-01" db="EMBL/GenBank/DDBJ databases">
        <title>Microcella alkaliphila JAM AC0309 whole genome shotgun sequence.</title>
        <authorList>
            <person name="Kurata A."/>
            <person name="Hirose Y."/>
            <person name="Kishimoto N."/>
            <person name="Kobayashi T."/>
        </authorList>
    </citation>
    <scope>NUCLEOTIDE SEQUENCE [LARGE SCALE GENOMIC DNA]</scope>
    <source>
        <strain evidence="2 3">JAM AC0309</strain>
    </source>
</reference>
<keyword evidence="1" id="KW-0732">Signal</keyword>
<dbReference type="InterPro" id="IPR015943">
    <property type="entry name" value="WD40/YVTN_repeat-like_dom_sf"/>
</dbReference>
<dbReference type="CDD" id="cd15482">
    <property type="entry name" value="Sialidase_non-viral"/>
    <property type="match status" value="1"/>
</dbReference>
<feature type="signal peptide" evidence="1">
    <location>
        <begin position="1"/>
        <end position="24"/>
    </location>
</feature>
<dbReference type="SUPFAM" id="SSF110296">
    <property type="entry name" value="Oligoxyloglucan reducing end-specific cellobiohydrolase"/>
    <property type="match status" value="1"/>
</dbReference>
<organism evidence="2 3">
    <name type="scientific">Microcella alkaliphila</name>
    <dbReference type="NCBI Taxonomy" id="279828"/>
    <lineage>
        <taxon>Bacteria</taxon>
        <taxon>Bacillati</taxon>
        <taxon>Actinomycetota</taxon>
        <taxon>Actinomycetes</taxon>
        <taxon>Micrococcales</taxon>
        <taxon>Microbacteriaceae</taxon>
        <taxon>Microcella</taxon>
    </lineage>
</organism>
<evidence type="ECO:0000313" key="3">
    <source>
        <dbReference type="Proteomes" id="UP000218965"/>
    </source>
</evidence>
<dbReference type="Proteomes" id="UP000218965">
    <property type="component" value="Chromosome"/>
</dbReference>
<name>A0A0U5BHW4_9MICO</name>
<accession>A0A0U5BHW4</accession>
<evidence type="ECO:0000313" key="2">
    <source>
        <dbReference type="EMBL" id="BAU31125.1"/>
    </source>
</evidence>
<dbReference type="PROSITE" id="PS51257">
    <property type="entry name" value="PROKAR_LIPOPROTEIN"/>
    <property type="match status" value="1"/>
</dbReference>
<dbReference type="Gene3D" id="2.130.10.10">
    <property type="entry name" value="YVTN repeat-like/Quinoprotein amine dehydrogenase"/>
    <property type="match status" value="1"/>
</dbReference>
<dbReference type="EMBL" id="AP017315">
    <property type="protein sequence ID" value="BAU31125.1"/>
    <property type="molecule type" value="Genomic_DNA"/>
</dbReference>
<feature type="chain" id="PRO_5006855277" evidence="1">
    <location>
        <begin position="25"/>
        <end position="317"/>
    </location>
</feature>
<gene>
    <name evidence="2" type="ORF">MalAC0309_0250</name>
</gene>
<evidence type="ECO:0000256" key="1">
    <source>
        <dbReference type="SAM" id="SignalP"/>
    </source>
</evidence>
<proteinExistence type="predicted"/>
<sequence length="317" mass="32561">MRARTRAAALLGAAALLLSGCATAISEGADAPVQADVAAAPEQASAPEQADVLPTRIAALDIDETAGVIRVATDRGIYVATLPDTDTDTVARSTTLLGDRIDDVKSYQRLGARVLISGHPNDPEVSADERLGLWVGDTESGEWAPFALTGEVDFHAITAAGPTAADAIIAAADTVSNTLFYSPDGGESWQKGAVIGATSLAFTSDGSTLVAVTPVGLKVSTDRGRTFLEPEAAPALQLVATPPVGTKEWRIVGVDSAGALWSSTDGDRWQQFGALAAVPADLALGKSGEVIYVATADGVFVSNDGGETLTLMVTLDW</sequence>
<reference evidence="3" key="1">
    <citation type="submission" date="2015-12" db="EMBL/GenBank/DDBJ databases">
        <authorList>
            <person name="Shamseldin A."/>
            <person name="Moawad H."/>
            <person name="Abd El-Rahim W.M."/>
            <person name="Sadowsky M.J."/>
        </authorList>
    </citation>
    <scope>NUCLEOTIDE SEQUENCE [LARGE SCALE GENOMIC DNA]</scope>
    <source>
        <strain evidence="3">JAM AC0309</strain>
    </source>
</reference>
<dbReference type="KEGG" id="malk:MalAC0309_0250"/>
<protein>
    <submittedName>
        <fullName evidence="2">BNR/Asp-box repeat-containing protein</fullName>
    </submittedName>
</protein>
<dbReference type="AlphaFoldDB" id="A0A0U5BHW4"/>